<sequence>MVATSVTSPQLNSLYINGSMNIVTPSCTTPDVNVVMSSIKQSELKGVGTSAGTTSFNIALNSCPAGMNSIQYEIDPATTVVSSTDAVIALDGSSTATGIGLQLLDNDGNPLTAAKGFQSAATLGSAPGSSTYNSSTGGDYTIPLKVRYYQTGTPVGPGTANSEMTFTMTYQ</sequence>
<keyword evidence="4" id="KW-1185">Reference proteome</keyword>
<dbReference type="Pfam" id="PF00419">
    <property type="entry name" value="Fimbrial"/>
    <property type="match status" value="1"/>
</dbReference>
<evidence type="ECO:0000256" key="1">
    <source>
        <dbReference type="ARBA" id="ARBA00022729"/>
    </source>
</evidence>
<keyword evidence="1" id="KW-0732">Signal</keyword>
<accession>A0A7X9ZZX7</accession>
<dbReference type="SUPFAM" id="SSF49401">
    <property type="entry name" value="Bacterial adhesins"/>
    <property type="match status" value="1"/>
</dbReference>
<dbReference type="AlphaFoldDB" id="A0A7X9ZZX7"/>
<dbReference type="InterPro" id="IPR000259">
    <property type="entry name" value="Adhesion_dom_fimbrial"/>
</dbReference>
<protein>
    <submittedName>
        <fullName evidence="3">Type 1 fimbrial protein</fullName>
    </submittedName>
</protein>
<dbReference type="GO" id="GO:0009289">
    <property type="term" value="C:pilus"/>
    <property type="evidence" value="ECO:0007669"/>
    <property type="project" value="InterPro"/>
</dbReference>
<evidence type="ECO:0000313" key="3">
    <source>
        <dbReference type="EMBL" id="NML33937.1"/>
    </source>
</evidence>
<name>A0A7X9ZZX7_9BURK</name>
<dbReference type="GO" id="GO:0043709">
    <property type="term" value="P:cell adhesion involved in single-species biofilm formation"/>
    <property type="evidence" value="ECO:0007669"/>
    <property type="project" value="TreeGrafter"/>
</dbReference>
<dbReference type="PANTHER" id="PTHR33420:SF3">
    <property type="entry name" value="FIMBRIAL SUBUNIT ELFA"/>
    <property type="match status" value="1"/>
</dbReference>
<dbReference type="PANTHER" id="PTHR33420">
    <property type="entry name" value="FIMBRIAL SUBUNIT ELFA-RELATED"/>
    <property type="match status" value="1"/>
</dbReference>
<proteinExistence type="predicted"/>
<dbReference type="InterPro" id="IPR050263">
    <property type="entry name" value="Bact_Fimbrial_Adh_Pro"/>
</dbReference>
<organism evidence="3 4">
    <name type="scientific">Paraburkholderia antibiotica</name>
    <dbReference type="NCBI Taxonomy" id="2728839"/>
    <lineage>
        <taxon>Bacteria</taxon>
        <taxon>Pseudomonadati</taxon>
        <taxon>Pseudomonadota</taxon>
        <taxon>Betaproteobacteria</taxon>
        <taxon>Burkholderiales</taxon>
        <taxon>Burkholderiaceae</taxon>
        <taxon>Paraburkholderia</taxon>
    </lineage>
</organism>
<comment type="caution">
    <text evidence="3">The sequence shown here is derived from an EMBL/GenBank/DDBJ whole genome shotgun (WGS) entry which is preliminary data.</text>
</comment>
<gene>
    <name evidence="3" type="ORF">HHL14_24285</name>
</gene>
<dbReference type="EMBL" id="JABBFZ010000017">
    <property type="protein sequence ID" value="NML33937.1"/>
    <property type="molecule type" value="Genomic_DNA"/>
</dbReference>
<dbReference type="Gene3D" id="2.60.40.1090">
    <property type="entry name" value="Fimbrial-type adhesion domain"/>
    <property type="match status" value="1"/>
</dbReference>
<reference evidence="3 4" key="1">
    <citation type="submission" date="2020-04" db="EMBL/GenBank/DDBJ databases">
        <title>Paraburkholderia sp. G-4-1-8 isolated from soil.</title>
        <authorList>
            <person name="Dahal R.H."/>
        </authorList>
    </citation>
    <scope>NUCLEOTIDE SEQUENCE [LARGE SCALE GENOMIC DNA]</scope>
    <source>
        <strain evidence="3 4">G-4-1-8</strain>
    </source>
</reference>
<dbReference type="InterPro" id="IPR036937">
    <property type="entry name" value="Adhesion_dom_fimbrial_sf"/>
</dbReference>
<evidence type="ECO:0000313" key="4">
    <source>
        <dbReference type="Proteomes" id="UP000583127"/>
    </source>
</evidence>
<evidence type="ECO:0000259" key="2">
    <source>
        <dbReference type="Pfam" id="PF00419"/>
    </source>
</evidence>
<dbReference type="InterPro" id="IPR008966">
    <property type="entry name" value="Adhesion_dom_sf"/>
</dbReference>
<dbReference type="Proteomes" id="UP000583127">
    <property type="component" value="Unassembled WGS sequence"/>
</dbReference>
<feature type="domain" description="Fimbrial-type adhesion" evidence="2">
    <location>
        <begin position="19"/>
        <end position="171"/>
    </location>
</feature>